<feature type="compositionally biased region" description="Basic and acidic residues" evidence="1">
    <location>
        <begin position="208"/>
        <end position="217"/>
    </location>
</feature>
<dbReference type="SMART" id="SM00355">
    <property type="entry name" value="ZnF_C2H2"/>
    <property type="match status" value="2"/>
</dbReference>
<accession>A0A3N4HKM9</accession>
<feature type="domain" description="C2H2-type" evidence="2">
    <location>
        <begin position="72"/>
        <end position="97"/>
    </location>
</feature>
<dbReference type="InterPro" id="IPR013087">
    <property type="entry name" value="Znf_C2H2_type"/>
</dbReference>
<organism evidence="3 4">
    <name type="scientific">Ascobolus immersus RN42</name>
    <dbReference type="NCBI Taxonomy" id="1160509"/>
    <lineage>
        <taxon>Eukaryota</taxon>
        <taxon>Fungi</taxon>
        <taxon>Dikarya</taxon>
        <taxon>Ascomycota</taxon>
        <taxon>Pezizomycotina</taxon>
        <taxon>Pezizomycetes</taxon>
        <taxon>Pezizales</taxon>
        <taxon>Ascobolaceae</taxon>
        <taxon>Ascobolus</taxon>
    </lineage>
</organism>
<protein>
    <recommendedName>
        <fullName evidence="2">C2H2-type domain-containing protein</fullName>
    </recommendedName>
</protein>
<evidence type="ECO:0000313" key="4">
    <source>
        <dbReference type="Proteomes" id="UP000275078"/>
    </source>
</evidence>
<sequence length="342" mass="37234">MKSETPTKRAPLAPTTPSAIHCQYCRGNGGPRPTFASIDERDHHMRLAHKTTAYLSLFKATIVIRRSPDLKFHCPIGACNFAHQDAKAMRGHVGEVHENADGPEQVRLVITGVRVGGGESNIQEVLLTRPDRDETSEEESEESDYDPEVDSSRGTPPPDSTPRRETRTSDDTTDKTTKTPGSSRKESKTKITTLRTSGGKEPAIGDVASKENDREASSSDPSPPPPLDTPPQTQTEPTHTQEQAPALPSPQPTKFVKLTGEADGKTPAPAHTQPKQGIKRARETDDVSDAIEEVKRANMKRMTDEMLKVSSGGNIEEVTKNIEALKEFNAMCLATLKGLDEA</sequence>
<feature type="compositionally biased region" description="Basic and acidic residues" evidence="1">
    <location>
        <begin position="161"/>
        <end position="189"/>
    </location>
</feature>
<proteinExistence type="predicted"/>
<feature type="compositionally biased region" description="Low complexity" evidence="1">
    <location>
        <begin position="230"/>
        <end position="245"/>
    </location>
</feature>
<gene>
    <name evidence="3" type="ORF">BJ508DRAFT_314735</name>
</gene>
<name>A0A3N4HKM9_ASCIM</name>
<evidence type="ECO:0000256" key="1">
    <source>
        <dbReference type="SAM" id="MobiDB-lite"/>
    </source>
</evidence>
<evidence type="ECO:0000259" key="2">
    <source>
        <dbReference type="SMART" id="SM00355"/>
    </source>
</evidence>
<dbReference type="EMBL" id="ML119861">
    <property type="protein sequence ID" value="RPA72460.1"/>
    <property type="molecule type" value="Genomic_DNA"/>
</dbReference>
<dbReference type="AlphaFoldDB" id="A0A3N4HKM9"/>
<evidence type="ECO:0000313" key="3">
    <source>
        <dbReference type="EMBL" id="RPA72460.1"/>
    </source>
</evidence>
<reference evidence="3 4" key="1">
    <citation type="journal article" date="2018" name="Nat. Ecol. Evol.">
        <title>Pezizomycetes genomes reveal the molecular basis of ectomycorrhizal truffle lifestyle.</title>
        <authorList>
            <person name="Murat C."/>
            <person name="Payen T."/>
            <person name="Noel B."/>
            <person name="Kuo A."/>
            <person name="Morin E."/>
            <person name="Chen J."/>
            <person name="Kohler A."/>
            <person name="Krizsan K."/>
            <person name="Balestrini R."/>
            <person name="Da Silva C."/>
            <person name="Montanini B."/>
            <person name="Hainaut M."/>
            <person name="Levati E."/>
            <person name="Barry K.W."/>
            <person name="Belfiori B."/>
            <person name="Cichocki N."/>
            <person name="Clum A."/>
            <person name="Dockter R.B."/>
            <person name="Fauchery L."/>
            <person name="Guy J."/>
            <person name="Iotti M."/>
            <person name="Le Tacon F."/>
            <person name="Lindquist E.A."/>
            <person name="Lipzen A."/>
            <person name="Malagnac F."/>
            <person name="Mello A."/>
            <person name="Molinier V."/>
            <person name="Miyauchi S."/>
            <person name="Poulain J."/>
            <person name="Riccioni C."/>
            <person name="Rubini A."/>
            <person name="Sitrit Y."/>
            <person name="Splivallo R."/>
            <person name="Traeger S."/>
            <person name="Wang M."/>
            <person name="Zifcakova L."/>
            <person name="Wipf D."/>
            <person name="Zambonelli A."/>
            <person name="Paolocci F."/>
            <person name="Nowrousian M."/>
            <person name="Ottonello S."/>
            <person name="Baldrian P."/>
            <person name="Spatafora J.W."/>
            <person name="Henrissat B."/>
            <person name="Nagy L.G."/>
            <person name="Aury J.M."/>
            <person name="Wincker P."/>
            <person name="Grigoriev I.V."/>
            <person name="Bonfante P."/>
            <person name="Martin F.M."/>
        </authorList>
    </citation>
    <scope>NUCLEOTIDE SEQUENCE [LARGE SCALE GENOMIC DNA]</scope>
    <source>
        <strain evidence="3 4">RN42</strain>
    </source>
</reference>
<keyword evidence="4" id="KW-1185">Reference proteome</keyword>
<dbReference type="Proteomes" id="UP000275078">
    <property type="component" value="Unassembled WGS sequence"/>
</dbReference>
<feature type="region of interest" description="Disordered" evidence="1">
    <location>
        <begin position="126"/>
        <end position="286"/>
    </location>
</feature>
<feature type="domain" description="C2H2-type" evidence="2">
    <location>
        <begin position="20"/>
        <end position="49"/>
    </location>
</feature>
<feature type="compositionally biased region" description="Acidic residues" evidence="1">
    <location>
        <begin position="134"/>
        <end position="149"/>
    </location>
</feature>